<sequence length="525" mass="58719">MFRRLLLVSTVIACVGAQFAQQRQPVQALPANVQAAPAEQSMDGIPAWYQMSKQARPQTVPQAAPAYYERMEPTYETRREQPTYERPGIQSNHFANYPSYQNRQPYENLNALTSGASLNQLQNRRFPSANGGQSASGTDMNYSSALKRYHKLLLRRKPWSTKIPRILASTTPKPIPRRITPKSTVKTTTEPTTTTTTQKMPKSLKSIYSTILPHPKVESTTRSGWKMWKKVTHKGSTSEIPTTIATSTTTTSTGSPTTKEEHSTTPATMVVEETSTTPTTKTTEKLVGSTEASTTTTTTEITTTEDLPTTREGTKPPRYICRHSADSNERDLFRERRPLTTIGPFRPIIVGNSWKPLKFKKPSTENSTAAPMTTRNPKGMLLLEYLLKQTDIFARDLQKAFDGPNTELLAAIKDVVAKFKASLDEAGIDQDVRLMSNQLRNTWQQLRTGIDRGVKAVRQSAENSVTHLNYGPQLQRQPPHIPYQHHQAAFPGPMNEQLGRLFEKAAADAADQKQQQQHQKMASLQ</sequence>
<feature type="compositionally biased region" description="Low complexity" evidence="1">
    <location>
        <begin position="290"/>
        <end position="307"/>
    </location>
</feature>
<feature type="compositionally biased region" description="Low complexity" evidence="1">
    <location>
        <begin position="272"/>
        <end position="281"/>
    </location>
</feature>
<dbReference type="EMBL" id="CADEPM010000001">
    <property type="protein sequence ID" value="CAB3397971.1"/>
    <property type="molecule type" value="Genomic_DNA"/>
</dbReference>
<evidence type="ECO:0000256" key="1">
    <source>
        <dbReference type="SAM" id="MobiDB-lite"/>
    </source>
</evidence>
<feature type="compositionally biased region" description="Low complexity" evidence="1">
    <location>
        <begin position="246"/>
        <end position="257"/>
    </location>
</feature>
<proteinExistence type="predicted"/>
<protein>
    <recommendedName>
        <fullName evidence="5">SXP/RAL-2 family protein Ani s 5-like cation-binding domain-containing protein</fullName>
    </recommendedName>
</protein>
<organism evidence="3 4">
    <name type="scientific">Caenorhabditis bovis</name>
    <dbReference type="NCBI Taxonomy" id="2654633"/>
    <lineage>
        <taxon>Eukaryota</taxon>
        <taxon>Metazoa</taxon>
        <taxon>Ecdysozoa</taxon>
        <taxon>Nematoda</taxon>
        <taxon>Chromadorea</taxon>
        <taxon>Rhabditida</taxon>
        <taxon>Rhabditina</taxon>
        <taxon>Rhabditomorpha</taxon>
        <taxon>Rhabditoidea</taxon>
        <taxon>Rhabditidae</taxon>
        <taxon>Peloderinae</taxon>
        <taxon>Caenorhabditis</taxon>
    </lineage>
</organism>
<keyword evidence="2" id="KW-0732">Signal</keyword>
<accession>A0A8S1E8V3</accession>
<dbReference type="OrthoDB" id="5846958at2759"/>
<feature type="chain" id="PRO_5035719172" description="SXP/RAL-2 family protein Ani s 5-like cation-binding domain-containing protein" evidence="2">
    <location>
        <begin position="18"/>
        <end position="525"/>
    </location>
</feature>
<reference evidence="3 4" key="1">
    <citation type="submission" date="2020-04" db="EMBL/GenBank/DDBJ databases">
        <authorList>
            <person name="Laetsch R D."/>
            <person name="Stevens L."/>
            <person name="Kumar S."/>
            <person name="Blaxter L. M."/>
        </authorList>
    </citation>
    <scope>NUCLEOTIDE SEQUENCE [LARGE SCALE GENOMIC DNA]</scope>
</reference>
<evidence type="ECO:0000256" key="2">
    <source>
        <dbReference type="SAM" id="SignalP"/>
    </source>
</evidence>
<comment type="caution">
    <text evidence="3">The sequence shown here is derived from an EMBL/GenBank/DDBJ whole genome shotgun (WGS) entry which is preliminary data.</text>
</comment>
<dbReference type="AlphaFoldDB" id="A0A8S1E8V3"/>
<gene>
    <name evidence="3" type="ORF">CBOVIS_LOCUS1306</name>
</gene>
<evidence type="ECO:0000313" key="4">
    <source>
        <dbReference type="Proteomes" id="UP000494206"/>
    </source>
</evidence>
<evidence type="ECO:0008006" key="5">
    <source>
        <dbReference type="Google" id="ProtNLM"/>
    </source>
</evidence>
<dbReference type="Proteomes" id="UP000494206">
    <property type="component" value="Unassembled WGS sequence"/>
</dbReference>
<feature type="compositionally biased region" description="Low complexity" evidence="1">
    <location>
        <begin position="181"/>
        <end position="200"/>
    </location>
</feature>
<evidence type="ECO:0000313" key="3">
    <source>
        <dbReference type="EMBL" id="CAB3397971.1"/>
    </source>
</evidence>
<feature type="signal peptide" evidence="2">
    <location>
        <begin position="1"/>
        <end position="17"/>
    </location>
</feature>
<feature type="region of interest" description="Disordered" evidence="1">
    <location>
        <begin position="246"/>
        <end position="319"/>
    </location>
</feature>
<feature type="region of interest" description="Disordered" evidence="1">
    <location>
        <begin position="171"/>
        <end position="200"/>
    </location>
</feature>
<name>A0A8S1E8V3_9PELO</name>
<keyword evidence="4" id="KW-1185">Reference proteome</keyword>
<feature type="region of interest" description="Disordered" evidence="1">
    <location>
        <begin position="75"/>
        <end position="101"/>
    </location>
</feature>
<feature type="compositionally biased region" description="Polar residues" evidence="1">
    <location>
        <begin position="89"/>
        <end position="101"/>
    </location>
</feature>